<keyword evidence="3" id="KW-1185">Reference proteome</keyword>
<accession>A0ABM8QA08</accession>
<dbReference type="CDD" id="cd06532">
    <property type="entry name" value="Glyco_transf_25"/>
    <property type="match status" value="1"/>
</dbReference>
<evidence type="ECO:0000313" key="3">
    <source>
        <dbReference type="Proteomes" id="UP000789803"/>
    </source>
</evidence>
<evidence type="ECO:0000259" key="1">
    <source>
        <dbReference type="Pfam" id="PF01755"/>
    </source>
</evidence>
<proteinExistence type="predicted"/>
<dbReference type="RefSeq" id="WP_229933544.1">
    <property type="nucleotide sequence ID" value="NZ_CAJHOF010000022.1"/>
</dbReference>
<sequence>MNNKIYLISLKKDTKRREILKSRFANYDDFELVYGVDGRELDAKAYYSHINTSFKAYGRLLTPSEVGCTLSHMIAYERFLQSGAEYALILEDDVIGDEAMINQAFLLAKNMDKNSVLICGCQDGLNDRFSAFAKRTQHMYEVSPYSYKCIYRTASYIITQNSAKAILNTHKNAINTTDVWEYLLDKNGLKMYFADIFSHPLDLSDSNIEKERAERGYKPNFMAYMRSIKFIIASRFFVNFCGYERIFKR</sequence>
<dbReference type="Proteomes" id="UP000789803">
    <property type="component" value="Unassembled WGS sequence"/>
</dbReference>
<dbReference type="InterPro" id="IPR002654">
    <property type="entry name" value="Glyco_trans_25"/>
</dbReference>
<reference evidence="2 3" key="1">
    <citation type="submission" date="2020-11" db="EMBL/GenBank/DDBJ databases">
        <authorList>
            <person name="Peeters C."/>
        </authorList>
    </citation>
    <scope>NUCLEOTIDE SEQUENCE [LARGE SCALE GENOMIC DNA]</scope>
    <source>
        <strain evidence="2 3">LMG 7974</strain>
    </source>
</reference>
<gene>
    <name evidence="2" type="ORF">LMG7974_01774</name>
</gene>
<dbReference type="Pfam" id="PF01755">
    <property type="entry name" value="Glyco_transf_25"/>
    <property type="match status" value="1"/>
</dbReference>
<protein>
    <recommendedName>
        <fullName evidence="1">Glycosyl transferase family 25 domain-containing protein</fullName>
    </recommendedName>
</protein>
<name>A0ABM8QA08_9BACT</name>
<dbReference type="EMBL" id="CAJHOF010000022">
    <property type="protein sequence ID" value="CAD7289696.1"/>
    <property type="molecule type" value="Genomic_DNA"/>
</dbReference>
<comment type="caution">
    <text evidence="2">The sequence shown here is derived from an EMBL/GenBank/DDBJ whole genome shotgun (WGS) entry which is preliminary data.</text>
</comment>
<evidence type="ECO:0000313" key="2">
    <source>
        <dbReference type="EMBL" id="CAD7289696.1"/>
    </source>
</evidence>
<organism evidence="2 3">
    <name type="scientific">Campylobacter majalis</name>
    <dbReference type="NCBI Taxonomy" id="2790656"/>
    <lineage>
        <taxon>Bacteria</taxon>
        <taxon>Pseudomonadati</taxon>
        <taxon>Campylobacterota</taxon>
        <taxon>Epsilonproteobacteria</taxon>
        <taxon>Campylobacterales</taxon>
        <taxon>Campylobacteraceae</taxon>
        <taxon>Campylobacter</taxon>
    </lineage>
</organism>
<feature type="domain" description="Glycosyl transferase family 25" evidence="1">
    <location>
        <begin position="3"/>
        <end position="178"/>
    </location>
</feature>